<dbReference type="InterPro" id="IPR057191">
    <property type="entry name" value="DUF7869"/>
</dbReference>
<keyword evidence="3" id="KW-1185">Reference proteome</keyword>
<evidence type="ECO:0000313" key="3">
    <source>
        <dbReference type="Proteomes" id="UP001283361"/>
    </source>
</evidence>
<accession>A0AAE0ZN70</accession>
<dbReference type="Proteomes" id="UP001283361">
    <property type="component" value="Unassembled WGS sequence"/>
</dbReference>
<comment type="caution">
    <text evidence="2">The sequence shown here is derived from an EMBL/GenBank/DDBJ whole genome shotgun (WGS) entry which is preliminary data.</text>
</comment>
<evidence type="ECO:0000259" key="1">
    <source>
        <dbReference type="Pfam" id="PF25273"/>
    </source>
</evidence>
<dbReference type="PANTHER" id="PTHR10773:SF19">
    <property type="match status" value="1"/>
</dbReference>
<dbReference type="Pfam" id="PF25273">
    <property type="entry name" value="DUF7869"/>
    <property type="match status" value="1"/>
</dbReference>
<dbReference type="AlphaFoldDB" id="A0AAE0ZN70"/>
<dbReference type="EMBL" id="JAWDGP010003669">
    <property type="protein sequence ID" value="KAK3771866.1"/>
    <property type="molecule type" value="Genomic_DNA"/>
</dbReference>
<protein>
    <recommendedName>
        <fullName evidence="1">DUF7869 domain-containing protein</fullName>
    </recommendedName>
</protein>
<reference evidence="2" key="1">
    <citation type="journal article" date="2023" name="G3 (Bethesda)">
        <title>A reference genome for the long-term kleptoplast-retaining sea slug Elysia crispata morphotype clarki.</title>
        <authorList>
            <person name="Eastman K.E."/>
            <person name="Pendleton A.L."/>
            <person name="Shaikh M.A."/>
            <person name="Suttiyut T."/>
            <person name="Ogas R."/>
            <person name="Tomko P."/>
            <person name="Gavelis G."/>
            <person name="Widhalm J.R."/>
            <person name="Wisecaver J.H."/>
        </authorList>
    </citation>
    <scope>NUCLEOTIDE SEQUENCE</scope>
    <source>
        <strain evidence="2">ECLA1</strain>
    </source>
</reference>
<feature type="domain" description="DUF7869" evidence="1">
    <location>
        <begin position="322"/>
        <end position="450"/>
    </location>
</feature>
<organism evidence="2 3">
    <name type="scientific">Elysia crispata</name>
    <name type="common">lettuce slug</name>
    <dbReference type="NCBI Taxonomy" id="231223"/>
    <lineage>
        <taxon>Eukaryota</taxon>
        <taxon>Metazoa</taxon>
        <taxon>Spiralia</taxon>
        <taxon>Lophotrochozoa</taxon>
        <taxon>Mollusca</taxon>
        <taxon>Gastropoda</taxon>
        <taxon>Heterobranchia</taxon>
        <taxon>Euthyneura</taxon>
        <taxon>Panpulmonata</taxon>
        <taxon>Sacoglossa</taxon>
        <taxon>Placobranchoidea</taxon>
        <taxon>Plakobranchidae</taxon>
        <taxon>Elysia</taxon>
    </lineage>
</organism>
<dbReference type="PANTHER" id="PTHR10773">
    <property type="entry name" value="DNA-DIRECTED RNA POLYMERASES I, II, AND III SUBUNIT RPABC2"/>
    <property type="match status" value="1"/>
</dbReference>
<name>A0AAE0ZN70_9GAST</name>
<proteinExistence type="predicted"/>
<sequence length="588" mass="67546">MNNFDESYEDVTLTVGGRRKRADKTQHAKEVAKRARHSGGGKVPAIKCTHTSEKGCCMAELLTGGDLAMNMEKFYASANKVEQDAYLLRLIRVEQPKRLRTKDEDRKRSRNNMSSFFLLTNQGKGHLRVCKATFCSVLGISLDLVTRVAKHFGEHKEARPEARGGRRCTELDERKRNAVVDHIQSFKCKASHYSRKDSPGRKYLPYELSVAKMYRMFREHNHLQVSYSLYHSVFSHKFNLGFGSPATDVCATCTQFRHQVRNDTLTEDEKKVIAAEFILHRRRQRQFYDIMNRVGDTTTVCFDMMENLVLPRTPIGQAYYSRQLYLHVFGVVVHRADGSQRKEDIHLFTWLESENGKDSNMIASALWHFLRTVLKDELSTRRELRLFSDSCYGQNKNMNVLAMLMAFRKQECPQLKISYTFPIRGHSFLPADRVFGRVEQEIRKNPTILLPDDYLAILSNHGHVHQYGNDWDSLDFKAAASKCLKKARPFKISEVRVMEITDSAVGVKDTYSGEFTKHTILKKGCRWDTFAPEPLPHVSHVKPAKREDTLKLLMELKPPQPVVDWYNEALGGDGPVVNVRNSSDEDSN</sequence>
<gene>
    <name evidence="2" type="ORF">RRG08_037023</name>
</gene>
<evidence type="ECO:0000313" key="2">
    <source>
        <dbReference type="EMBL" id="KAK3771866.1"/>
    </source>
</evidence>